<protein>
    <submittedName>
        <fullName evidence="2">Uncharacterized protein</fullName>
    </submittedName>
</protein>
<evidence type="ECO:0000313" key="2">
    <source>
        <dbReference type="EMBL" id="KAJ5389234.1"/>
    </source>
</evidence>
<keyword evidence="3" id="KW-1185">Reference proteome</keyword>
<dbReference type="EMBL" id="JAPZBS010000001">
    <property type="protein sequence ID" value="KAJ5389234.1"/>
    <property type="molecule type" value="Genomic_DNA"/>
</dbReference>
<dbReference type="Proteomes" id="UP001147782">
    <property type="component" value="Unassembled WGS sequence"/>
</dbReference>
<organism evidence="2 3">
    <name type="scientific">Penicillium cataractarum</name>
    <dbReference type="NCBI Taxonomy" id="2100454"/>
    <lineage>
        <taxon>Eukaryota</taxon>
        <taxon>Fungi</taxon>
        <taxon>Dikarya</taxon>
        <taxon>Ascomycota</taxon>
        <taxon>Pezizomycotina</taxon>
        <taxon>Eurotiomycetes</taxon>
        <taxon>Eurotiomycetidae</taxon>
        <taxon>Eurotiales</taxon>
        <taxon>Aspergillaceae</taxon>
        <taxon>Penicillium</taxon>
    </lineage>
</organism>
<dbReference type="RefSeq" id="XP_056559962.1">
    <property type="nucleotide sequence ID" value="XM_056693233.1"/>
</dbReference>
<feature type="region of interest" description="Disordered" evidence="1">
    <location>
        <begin position="221"/>
        <end position="247"/>
    </location>
</feature>
<feature type="compositionally biased region" description="Basic and acidic residues" evidence="1">
    <location>
        <begin position="225"/>
        <end position="245"/>
    </location>
</feature>
<proteinExistence type="predicted"/>
<name>A0A9W9VU87_9EURO</name>
<accession>A0A9W9VU87</accession>
<feature type="compositionally biased region" description="Polar residues" evidence="1">
    <location>
        <begin position="414"/>
        <end position="432"/>
    </location>
</feature>
<reference evidence="2" key="1">
    <citation type="submission" date="2022-11" db="EMBL/GenBank/DDBJ databases">
        <authorList>
            <person name="Petersen C."/>
        </authorList>
    </citation>
    <scope>NUCLEOTIDE SEQUENCE</scope>
    <source>
        <strain evidence="2">IBT 29864</strain>
    </source>
</reference>
<reference evidence="2" key="2">
    <citation type="journal article" date="2023" name="IMA Fungus">
        <title>Comparative genomic study of the Penicillium genus elucidates a diverse pangenome and 15 lateral gene transfer events.</title>
        <authorList>
            <person name="Petersen C."/>
            <person name="Sorensen T."/>
            <person name="Nielsen M.R."/>
            <person name="Sondergaard T.E."/>
            <person name="Sorensen J.L."/>
            <person name="Fitzpatrick D.A."/>
            <person name="Frisvad J.C."/>
            <person name="Nielsen K.L."/>
        </authorList>
    </citation>
    <scope>NUCLEOTIDE SEQUENCE</scope>
    <source>
        <strain evidence="2">IBT 29864</strain>
    </source>
</reference>
<evidence type="ECO:0000256" key="1">
    <source>
        <dbReference type="SAM" id="MobiDB-lite"/>
    </source>
</evidence>
<dbReference type="OrthoDB" id="5417628at2759"/>
<feature type="compositionally biased region" description="Polar residues" evidence="1">
    <location>
        <begin position="440"/>
        <end position="464"/>
    </location>
</feature>
<dbReference type="AlphaFoldDB" id="A0A9W9VU87"/>
<sequence length="481" mass="54260">MRYENWDVLLFPDGTRVPIQEFKTQCFVTRDTESPYLQNPTILGPTAYLRVQGNHGHIPILTSFIPTMPRDSRFRVSIHSWEHPRPSRLIESLMQPDDVLLYEARVFVDGNCVAAGVFGQRAAWPYVIDIDREGNQDSLRFPPFHGEILEQRHWNASDELGRIKIVLAEGFSRPNRSPPFERVKDVMFFSFQHAPQHILEFSQIAWPNPQMWPQTASRTVYKVDQSADPREQEDTHAHSPRKPETRVPMTSMASMVANNPSSSSQAPIAYNNAWASGRAFPLSTSQLYPFSSAQTPSRNPRWPGFPDRQHASFIQPVRDPFVDDVAWRHRGARSSREDVPMPDYSTSSGSRAISSMTGMSFEHSKHSSMSAPMDEERYNLLIDAMTPTKLPMGTRAPSNTPSTMAVLPVKAAATPTTQVRKASGNNQGSMRTSRLHERSQPSSRDVSGSISIQEKSTVSPNVNVKSRKEGEKEKKENETDL</sequence>
<dbReference type="GeneID" id="81432410"/>
<feature type="region of interest" description="Disordered" evidence="1">
    <location>
        <begin position="414"/>
        <end position="481"/>
    </location>
</feature>
<evidence type="ECO:0000313" key="3">
    <source>
        <dbReference type="Proteomes" id="UP001147782"/>
    </source>
</evidence>
<feature type="compositionally biased region" description="Basic and acidic residues" evidence="1">
    <location>
        <begin position="466"/>
        <end position="481"/>
    </location>
</feature>
<comment type="caution">
    <text evidence="2">The sequence shown here is derived from an EMBL/GenBank/DDBJ whole genome shotgun (WGS) entry which is preliminary data.</text>
</comment>
<gene>
    <name evidence="2" type="ORF">N7496_000302</name>
</gene>